<accession>A0A8H4B4I4</accession>
<dbReference type="EMBL" id="WTPW01000016">
    <property type="protein sequence ID" value="KAF0559583.1"/>
    <property type="molecule type" value="Genomic_DNA"/>
</dbReference>
<evidence type="ECO:0000313" key="1">
    <source>
        <dbReference type="EMBL" id="KAF0559583.1"/>
    </source>
</evidence>
<dbReference type="InterPro" id="IPR036691">
    <property type="entry name" value="Endo/exonu/phosph_ase_sf"/>
</dbReference>
<gene>
    <name evidence="1" type="ORF">F8M41_005276</name>
</gene>
<dbReference type="SUPFAM" id="SSF56219">
    <property type="entry name" value="DNase I-like"/>
    <property type="match status" value="1"/>
</dbReference>
<evidence type="ECO:0008006" key="3">
    <source>
        <dbReference type="Google" id="ProtNLM"/>
    </source>
</evidence>
<organism evidence="1 2">
    <name type="scientific">Gigaspora margarita</name>
    <dbReference type="NCBI Taxonomy" id="4874"/>
    <lineage>
        <taxon>Eukaryota</taxon>
        <taxon>Fungi</taxon>
        <taxon>Fungi incertae sedis</taxon>
        <taxon>Mucoromycota</taxon>
        <taxon>Glomeromycotina</taxon>
        <taxon>Glomeromycetes</taxon>
        <taxon>Diversisporales</taxon>
        <taxon>Gigasporaceae</taxon>
        <taxon>Gigaspora</taxon>
    </lineage>
</organism>
<protein>
    <recommendedName>
        <fullName evidence="3">Endonuclease/exonuclease/phosphatase domain-containing protein</fullName>
    </recommendedName>
</protein>
<evidence type="ECO:0000313" key="2">
    <source>
        <dbReference type="Proteomes" id="UP000439903"/>
    </source>
</evidence>
<dbReference type="Proteomes" id="UP000439903">
    <property type="component" value="Unassembled WGS sequence"/>
</dbReference>
<name>A0A8H4B4I4_GIGMA</name>
<keyword evidence="2" id="KW-1185">Reference proteome</keyword>
<sequence length="240" mass="27866">MYYSNQYSRISIKPHPQISYYFMEAHIYLPYEDFIPGHFFSPFNNLHIFYKLELKSSTSFNLHFSNNNNIQIPNSIDDFFYPTLFPTPLPYNNLPTANNNLIIPSNSQSTHDLHINIATHNVRGFNSASKRQIWQDYYINHNISIACITETKISHKTKCSFCNNNLYTYYWANANSSIEGAAIMIRNYLKPHVHSSYTHPEGAVALDLFFKSNIKLQIISVYLSSTDTIKRNNTQNTVIN</sequence>
<proteinExistence type="predicted"/>
<comment type="caution">
    <text evidence="1">The sequence shown here is derived from an EMBL/GenBank/DDBJ whole genome shotgun (WGS) entry which is preliminary data.</text>
</comment>
<dbReference type="AlphaFoldDB" id="A0A8H4B4I4"/>
<dbReference type="Gene3D" id="3.60.10.10">
    <property type="entry name" value="Endonuclease/exonuclease/phosphatase"/>
    <property type="match status" value="1"/>
</dbReference>
<reference evidence="1 2" key="1">
    <citation type="journal article" date="2019" name="Environ. Microbiol.">
        <title>At the nexus of three kingdoms: the genome of the mycorrhizal fungus Gigaspora margarita provides insights into plant, endobacterial and fungal interactions.</title>
        <authorList>
            <person name="Venice F."/>
            <person name="Ghignone S."/>
            <person name="Salvioli di Fossalunga A."/>
            <person name="Amselem J."/>
            <person name="Novero M."/>
            <person name="Xianan X."/>
            <person name="Sedzielewska Toro K."/>
            <person name="Morin E."/>
            <person name="Lipzen A."/>
            <person name="Grigoriev I.V."/>
            <person name="Henrissat B."/>
            <person name="Martin F.M."/>
            <person name="Bonfante P."/>
        </authorList>
    </citation>
    <scope>NUCLEOTIDE SEQUENCE [LARGE SCALE GENOMIC DNA]</scope>
    <source>
        <strain evidence="1 2">BEG34</strain>
    </source>
</reference>